<keyword evidence="1" id="KW-1015">Disulfide bond</keyword>
<keyword evidence="4" id="KW-1185">Reference proteome</keyword>
<reference evidence="3 4" key="2">
    <citation type="submission" date="2018-10" db="EMBL/GenBank/DDBJ databases">
        <authorList>
            <consortium name="Pathogen Informatics"/>
        </authorList>
    </citation>
    <scope>NUCLEOTIDE SEQUENCE [LARGE SCALE GENOMIC DNA]</scope>
</reference>
<evidence type="ECO:0000313" key="4">
    <source>
        <dbReference type="Proteomes" id="UP000274131"/>
    </source>
</evidence>
<proteinExistence type="predicted"/>
<dbReference type="EMBL" id="UXUI01012571">
    <property type="protein sequence ID" value="VDD96970.1"/>
    <property type="molecule type" value="Genomic_DNA"/>
</dbReference>
<evidence type="ECO:0000256" key="1">
    <source>
        <dbReference type="PROSITE-ProRule" id="PRU01005"/>
    </source>
</evidence>
<dbReference type="InterPro" id="IPR003582">
    <property type="entry name" value="ShKT_dom"/>
</dbReference>
<gene>
    <name evidence="3" type="ORF">EVEC_LOCUS11721</name>
</gene>
<feature type="disulfide bond" evidence="1">
    <location>
        <begin position="48"/>
        <end position="82"/>
    </location>
</feature>
<feature type="domain" description="ShKT" evidence="2">
    <location>
        <begin position="48"/>
        <end position="82"/>
    </location>
</feature>
<protein>
    <submittedName>
        <fullName evidence="5">ShKT domain-containing protein</fullName>
    </submittedName>
</protein>
<comment type="caution">
    <text evidence="1">Lacks conserved residue(s) required for the propagation of feature annotation.</text>
</comment>
<dbReference type="WBParaSite" id="EVEC_0001253801-mRNA-1">
    <property type="protein sequence ID" value="EVEC_0001253801-mRNA-1"/>
    <property type="gene ID" value="EVEC_0001253801"/>
</dbReference>
<evidence type="ECO:0000313" key="5">
    <source>
        <dbReference type="WBParaSite" id="EVEC_0001253801-mRNA-1"/>
    </source>
</evidence>
<dbReference type="AlphaFoldDB" id="A0A0N4VNH5"/>
<dbReference type="SMART" id="SM00254">
    <property type="entry name" value="ShKT"/>
    <property type="match status" value="1"/>
</dbReference>
<evidence type="ECO:0000259" key="2">
    <source>
        <dbReference type="PROSITE" id="PS51670"/>
    </source>
</evidence>
<reference evidence="5" key="1">
    <citation type="submission" date="2017-02" db="UniProtKB">
        <authorList>
            <consortium name="WormBaseParasite"/>
        </authorList>
    </citation>
    <scope>IDENTIFICATION</scope>
</reference>
<dbReference type="OrthoDB" id="5868945at2759"/>
<sequence length="174" mass="18577">MIYKCGFLPPLGYGSFGDAYGLPPIMDMPPMGIGNIGSSSLLTPSVDCIDRSADCPLWASTGQCLTAGGHIARLCPQSCGTCFGNGRSYNFGYGLNGIGRFGYGLGYNYNNDYLGLGLNSYGLGSGLSDGSIFGSSFYPGLDGFRLPYLSYPLKYKQSKSTRLDDQKKPKSPFD</sequence>
<evidence type="ECO:0000313" key="3">
    <source>
        <dbReference type="EMBL" id="VDD96970.1"/>
    </source>
</evidence>
<name>A0A0N4VNH5_ENTVE</name>
<dbReference type="Proteomes" id="UP000274131">
    <property type="component" value="Unassembled WGS sequence"/>
</dbReference>
<organism evidence="5">
    <name type="scientific">Enterobius vermicularis</name>
    <name type="common">Human pinworm</name>
    <dbReference type="NCBI Taxonomy" id="51028"/>
    <lineage>
        <taxon>Eukaryota</taxon>
        <taxon>Metazoa</taxon>
        <taxon>Ecdysozoa</taxon>
        <taxon>Nematoda</taxon>
        <taxon>Chromadorea</taxon>
        <taxon>Rhabditida</taxon>
        <taxon>Spirurina</taxon>
        <taxon>Oxyuridomorpha</taxon>
        <taxon>Oxyuroidea</taxon>
        <taxon>Oxyuridae</taxon>
        <taxon>Enterobius</taxon>
    </lineage>
</organism>
<dbReference type="Pfam" id="PF01549">
    <property type="entry name" value="ShK"/>
    <property type="match status" value="1"/>
</dbReference>
<dbReference type="PROSITE" id="PS51670">
    <property type="entry name" value="SHKT"/>
    <property type="match status" value="1"/>
</dbReference>
<accession>A0A0N4VNH5</accession>